<evidence type="ECO:0000256" key="2">
    <source>
        <dbReference type="ARBA" id="ARBA00002901"/>
    </source>
</evidence>
<dbReference type="SUPFAM" id="SSF63867">
    <property type="entry name" value="MoeA C-terminal domain-like"/>
    <property type="match status" value="1"/>
</dbReference>
<dbReference type="GO" id="GO:0005829">
    <property type="term" value="C:cytosol"/>
    <property type="evidence" value="ECO:0007669"/>
    <property type="project" value="TreeGrafter"/>
</dbReference>
<evidence type="ECO:0000313" key="17">
    <source>
        <dbReference type="Proteomes" id="UP000005439"/>
    </source>
</evidence>
<comment type="function">
    <text evidence="3">May be involved in the biosynthesis of molybdopterin.</text>
</comment>
<dbReference type="InterPro" id="IPR036688">
    <property type="entry name" value="MoeA_C_domain_IV_sf"/>
</dbReference>
<evidence type="ECO:0000313" key="16">
    <source>
        <dbReference type="EMBL" id="AEW03786.1"/>
    </source>
</evidence>
<comment type="function">
    <text evidence="2 14">Catalyzes the insertion of molybdate into adenylated molybdopterin with the concomitant release of AMP.</text>
</comment>
<evidence type="ECO:0000256" key="14">
    <source>
        <dbReference type="RuleBase" id="RU365090"/>
    </source>
</evidence>
<comment type="cofactor">
    <cofactor evidence="1 14">
        <name>Mg(2+)</name>
        <dbReference type="ChEBI" id="CHEBI:18420"/>
    </cofactor>
</comment>
<dbReference type="HOGENOM" id="CLU_010186_7_0_9"/>
<name>G8TWT8_SULAD</name>
<dbReference type="InterPro" id="IPR005111">
    <property type="entry name" value="MoeA_C_domain_IV"/>
</dbReference>
<comment type="catalytic activity">
    <reaction evidence="13">
        <text>adenylyl-molybdopterin + molybdate = Mo-molybdopterin + AMP + H(+)</text>
        <dbReference type="Rhea" id="RHEA:35047"/>
        <dbReference type="ChEBI" id="CHEBI:15378"/>
        <dbReference type="ChEBI" id="CHEBI:36264"/>
        <dbReference type="ChEBI" id="CHEBI:62727"/>
        <dbReference type="ChEBI" id="CHEBI:71302"/>
        <dbReference type="ChEBI" id="CHEBI:456215"/>
        <dbReference type="EC" id="2.10.1.1"/>
    </reaction>
</comment>
<dbReference type="Pfam" id="PF03454">
    <property type="entry name" value="MoeA_C"/>
    <property type="match status" value="1"/>
</dbReference>
<dbReference type="PROSITE" id="PS01079">
    <property type="entry name" value="MOCF_BIOSYNTHESIS_2"/>
    <property type="match status" value="1"/>
</dbReference>
<organism evidence="16 17">
    <name type="scientific">Sulfobacillus acidophilus (strain ATCC 700253 / DSM 10332 / NAL)</name>
    <dbReference type="NCBI Taxonomy" id="679936"/>
    <lineage>
        <taxon>Bacteria</taxon>
        <taxon>Bacillati</taxon>
        <taxon>Bacillota</taxon>
        <taxon>Clostridia</taxon>
        <taxon>Eubacteriales</taxon>
        <taxon>Clostridiales Family XVII. Incertae Sedis</taxon>
        <taxon>Sulfobacillus</taxon>
    </lineage>
</organism>
<dbReference type="NCBIfam" id="NF045515">
    <property type="entry name" value="Glp_gephyrin"/>
    <property type="match status" value="1"/>
</dbReference>
<dbReference type="CDD" id="cd00887">
    <property type="entry name" value="MoeA"/>
    <property type="match status" value="1"/>
</dbReference>
<evidence type="ECO:0000256" key="1">
    <source>
        <dbReference type="ARBA" id="ARBA00001946"/>
    </source>
</evidence>
<dbReference type="PANTHER" id="PTHR10192">
    <property type="entry name" value="MOLYBDOPTERIN BIOSYNTHESIS PROTEIN"/>
    <property type="match status" value="1"/>
</dbReference>
<evidence type="ECO:0000256" key="9">
    <source>
        <dbReference type="ARBA" id="ARBA00022679"/>
    </source>
</evidence>
<dbReference type="UniPathway" id="UPA00344"/>
<keyword evidence="8 14" id="KW-0500">Molybdenum</keyword>
<dbReference type="GO" id="GO:0046872">
    <property type="term" value="F:metal ion binding"/>
    <property type="evidence" value="ECO:0007669"/>
    <property type="project" value="UniProtKB-UniRule"/>
</dbReference>
<keyword evidence="9 14" id="KW-0808">Transferase</keyword>
<dbReference type="AlphaFoldDB" id="G8TWT8"/>
<dbReference type="EMBL" id="CP003179">
    <property type="protein sequence ID" value="AEW03786.1"/>
    <property type="molecule type" value="Genomic_DNA"/>
</dbReference>
<keyword evidence="10 14" id="KW-0479">Metal-binding</keyword>
<dbReference type="EC" id="2.10.1.1" evidence="6 14"/>
<proteinExistence type="inferred from homology"/>
<dbReference type="Gene3D" id="2.40.340.10">
    <property type="entry name" value="MoeA, C-terminal, domain IV"/>
    <property type="match status" value="1"/>
</dbReference>
<dbReference type="InterPro" id="IPR038987">
    <property type="entry name" value="MoeA-like"/>
</dbReference>
<evidence type="ECO:0000256" key="10">
    <source>
        <dbReference type="ARBA" id="ARBA00022723"/>
    </source>
</evidence>
<evidence type="ECO:0000256" key="12">
    <source>
        <dbReference type="ARBA" id="ARBA00023150"/>
    </source>
</evidence>
<evidence type="ECO:0000256" key="7">
    <source>
        <dbReference type="ARBA" id="ARBA00021108"/>
    </source>
</evidence>
<dbReference type="KEGG" id="sap:Sulac_0214"/>
<dbReference type="SMART" id="SM00852">
    <property type="entry name" value="MoCF_biosynth"/>
    <property type="match status" value="1"/>
</dbReference>
<gene>
    <name evidence="16" type="ordered locus">Sulac_0214</name>
</gene>
<dbReference type="SUPFAM" id="SSF63882">
    <property type="entry name" value="MoeA N-terminal region -like"/>
    <property type="match status" value="1"/>
</dbReference>
<comment type="similarity">
    <text evidence="5 14">Belongs to the MoeA family.</text>
</comment>
<dbReference type="InterPro" id="IPR005110">
    <property type="entry name" value="MoeA_linker/N"/>
</dbReference>
<reference evidence="16 17" key="2">
    <citation type="journal article" date="2012" name="Stand. Genomic Sci.">
        <title>Complete genome sequence of the moderately thermophilic mineral-sulfide-oxidizing firmicute Sulfobacillus acidophilus type strain (NAL(T)).</title>
        <authorList>
            <person name="Anderson I."/>
            <person name="Chertkov O."/>
            <person name="Chen A."/>
            <person name="Saunders E."/>
            <person name="Lapidus A."/>
            <person name="Nolan M."/>
            <person name="Lucas S."/>
            <person name="Hammon N."/>
            <person name="Deshpande S."/>
            <person name="Cheng J.F."/>
            <person name="Han C."/>
            <person name="Tapia R."/>
            <person name="Goodwin L.A."/>
            <person name="Pitluck S."/>
            <person name="Liolios K."/>
            <person name="Pagani I."/>
            <person name="Ivanova N."/>
            <person name="Mikhailova N."/>
            <person name="Pati A."/>
            <person name="Palaniappan K."/>
            <person name="Land M."/>
            <person name="Pan C."/>
            <person name="Rohde M."/>
            <person name="Pukall R."/>
            <person name="Goker M."/>
            <person name="Detter J.C."/>
            <person name="Woyke T."/>
            <person name="Bristow J."/>
            <person name="Eisen J.A."/>
            <person name="Markowitz V."/>
            <person name="Hugenholtz P."/>
            <person name="Kyrpides N.C."/>
            <person name="Klenk H.P."/>
            <person name="Mavromatis K."/>
        </authorList>
    </citation>
    <scope>NUCLEOTIDE SEQUENCE [LARGE SCALE GENOMIC DNA]</scope>
    <source>
        <strain evidence="17">ATCC 700253 / DSM 10332 / NAL</strain>
    </source>
</reference>
<evidence type="ECO:0000256" key="8">
    <source>
        <dbReference type="ARBA" id="ARBA00022505"/>
    </source>
</evidence>
<comment type="pathway">
    <text evidence="4 14">Cofactor biosynthesis; molybdopterin biosynthesis.</text>
</comment>
<dbReference type="InterPro" id="IPR036135">
    <property type="entry name" value="MoeA_linker/N_sf"/>
</dbReference>
<accession>G8TWT8</accession>
<keyword evidence="17" id="KW-1185">Reference proteome</keyword>
<evidence type="ECO:0000256" key="11">
    <source>
        <dbReference type="ARBA" id="ARBA00022842"/>
    </source>
</evidence>
<dbReference type="GO" id="GO:0006777">
    <property type="term" value="P:Mo-molybdopterin cofactor biosynthetic process"/>
    <property type="evidence" value="ECO:0007669"/>
    <property type="project" value="UniProtKB-UniRule"/>
</dbReference>
<evidence type="ECO:0000256" key="3">
    <source>
        <dbReference type="ARBA" id="ARBA00003487"/>
    </source>
</evidence>
<dbReference type="FunFam" id="3.40.980.10:FF:000004">
    <property type="entry name" value="Molybdopterin molybdenumtransferase"/>
    <property type="match status" value="1"/>
</dbReference>
<dbReference type="Gene3D" id="2.170.190.11">
    <property type="entry name" value="Molybdopterin biosynthesis moea protein, domain 3"/>
    <property type="match status" value="1"/>
</dbReference>
<keyword evidence="12 14" id="KW-0501">Molybdenum cofactor biosynthesis</keyword>
<evidence type="ECO:0000256" key="6">
    <source>
        <dbReference type="ARBA" id="ARBA00013269"/>
    </source>
</evidence>
<reference evidence="17" key="1">
    <citation type="submission" date="2011-12" db="EMBL/GenBank/DDBJ databases">
        <title>The complete genome of chromosome of Sulfobacillus acidophilus DSM 10332.</title>
        <authorList>
            <person name="Lucas S."/>
            <person name="Han J."/>
            <person name="Lapidus A."/>
            <person name="Bruce D."/>
            <person name="Goodwin L."/>
            <person name="Pitluck S."/>
            <person name="Peters L."/>
            <person name="Kyrpides N."/>
            <person name="Mavromatis K."/>
            <person name="Ivanova N."/>
            <person name="Mikhailova N."/>
            <person name="Chertkov O."/>
            <person name="Saunders E."/>
            <person name="Detter J.C."/>
            <person name="Tapia R."/>
            <person name="Han C."/>
            <person name="Land M."/>
            <person name="Hauser L."/>
            <person name="Markowitz V."/>
            <person name="Cheng J.-F."/>
            <person name="Hugenholtz P."/>
            <person name="Woyke T."/>
            <person name="Wu D."/>
            <person name="Pukall R."/>
            <person name="Gehrich-Schroeter G."/>
            <person name="Schneider S."/>
            <person name="Klenk H.-P."/>
            <person name="Eisen J.A."/>
        </authorList>
    </citation>
    <scope>NUCLEOTIDE SEQUENCE [LARGE SCALE GENOMIC DNA]</scope>
    <source>
        <strain evidence="17">ATCC 700253 / DSM 10332 / NAL</strain>
    </source>
</reference>
<dbReference type="STRING" id="679936.Sulac_0214"/>
<keyword evidence="11 14" id="KW-0460">Magnesium</keyword>
<protein>
    <recommendedName>
        <fullName evidence="7 14">Molybdopterin molybdenumtransferase</fullName>
        <ecNumber evidence="6 14">2.10.1.1</ecNumber>
    </recommendedName>
</protein>
<dbReference type="PANTHER" id="PTHR10192:SF5">
    <property type="entry name" value="GEPHYRIN"/>
    <property type="match status" value="1"/>
</dbReference>
<dbReference type="InterPro" id="IPR001453">
    <property type="entry name" value="MoaB/Mog_dom"/>
</dbReference>
<dbReference type="Proteomes" id="UP000005439">
    <property type="component" value="Chromosome"/>
</dbReference>
<sequence length="419" mass="45264">MISVEDAQSRILSQIRPGPQIETVSLTDAVGRVLADDIQSPMAVPPFTNTSMDGYAVIADDTASATAEQPVRLRNLGTVSAGHPVQDAVTPGTCWKIMTGAPVPPGANAVVPVEWTKTQSDGQVLIFRPVTPGAHLRWAGEDFQPGQAALSRGTRLSPPQVGILATLGWAEIPVARRPRIAILSTGDELREPGQPLPAGTIHNSNSYALLAAVKEAGGEPILFPPAPDRLDAIRETIRQAESEADLIISSGGVSVGDFDLVKTVIEELGELTFWRVNVKPGKPVAFGRVGSVPVLGLPGNPVSALVTFELFVRPIIRRWLGDDQWQRPVVTLPLYRPFTEITDRRHYVRSRLVIEDGHLRLWPHSNQGSAVQSSWADVDALMIVPEHTGPYQRGDELPAMLLGLTALHAAHIDQNRKNP</sequence>
<dbReference type="Gene3D" id="3.90.105.10">
    <property type="entry name" value="Molybdopterin biosynthesis moea protein, domain 2"/>
    <property type="match status" value="1"/>
</dbReference>
<feature type="domain" description="MoaB/Mog" evidence="15">
    <location>
        <begin position="181"/>
        <end position="318"/>
    </location>
</feature>
<evidence type="ECO:0000256" key="13">
    <source>
        <dbReference type="ARBA" id="ARBA00047317"/>
    </source>
</evidence>
<dbReference type="Pfam" id="PF03453">
    <property type="entry name" value="MoeA_N"/>
    <property type="match status" value="1"/>
</dbReference>
<evidence type="ECO:0000256" key="4">
    <source>
        <dbReference type="ARBA" id="ARBA00005046"/>
    </source>
</evidence>
<dbReference type="GO" id="GO:0061599">
    <property type="term" value="F:molybdopterin molybdotransferase activity"/>
    <property type="evidence" value="ECO:0007669"/>
    <property type="project" value="UniProtKB-UniRule"/>
</dbReference>
<dbReference type="NCBIfam" id="TIGR00177">
    <property type="entry name" value="molyb_syn"/>
    <property type="match status" value="1"/>
</dbReference>
<evidence type="ECO:0000256" key="5">
    <source>
        <dbReference type="ARBA" id="ARBA00010763"/>
    </source>
</evidence>
<dbReference type="Gene3D" id="3.40.980.10">
    <property type="entry name" value="MoaB/Mog-like domain"/>
    <property type="match status" value="1"/>
</dbReference>
<dbReference type="Pfam" id="PF00994">
    <property type="entry name" value="MoCF_biosynth"/>
    <property type="match status" value="1"/>
</dbReference>
<evidence type="ECO:0000259" key="15">
    <source>
        <dbReference type="SMART" id="SM00852"/>
    </source>
</evidence>
<dbReference type="InterPro" id="IPR008284">
    <property type="entry name" value="MoCF_biosynth_CS"/>
</dbReference>
<dbReference type="InterPro" id="IPR036425">
    <property type="entry name" value="MoaB/Mog-like_dom_sf"/>
</dbReference>
<dbReference type="SUPFAM" id="SSF53218">
    <property type="entry name" value="Molybdenum cofactor biosynthesis proteins"/>
    <property type="match status" value="1"/>
</dbReference>
<dbReference type="PATRIC" id="fig|679936.5.peg.218"/>